<accession>A0A6N7Q2C6</accession>
<evidence type="ECO:0000313" key="1">
    <source>
        <dbReference type="EMBL" id="MRG96765.1"/>
    </source>
</evidence>
<dbReference type="EMBL" id="WJIE01000013">
    <property type="protein sequence ID" value="MRG96765.1"/>
    <property type="molecule type" value="Genomic_DNA"/>
</dbReference>
<dbReference type="RefSeq" id="WP_153823564.1">
    <property type="nucleotide sequence ID" value="NZ_WJIE01000013.1"/>
</dbReference>
<dbReference type="Proteomes" id="UP000440224">
    <property type="component" value="Unassembled WGS sequence"/>
</dbReference>
<keyword evidence="2" id="KW-1185">Reference proteome</keyword>
<name>A0A6N7Q2C6_9BACT</name>
<organism evidence="1 2">
    <name type="scientific">Polyangium spumosum</name>
    <dbReference type="NCBI Taxonomy" id="889282"/>
    <lineage>
        <taxon>Bacteria</taxon>
        <taxon>Pseudomonadati</taxon>
        <taxon>Myxococcota</taxon>
        <taxon>Polyangia</taxon>
        <taxon>Polyangiales</taxon>
        <taxon>Polyangiaceae</taxon>
        <taxon>Polyangium</taxon>
    </lineage>
</organism>
<sequence>MPVTRRKALVAGLSLFSVGVIGYVTYTVAKFPPDTTPEGAYMRVAANLAKGDARTCFHYLEDSAQHAAYSIRDYRKKASERISQAYPEPERTRLLDAYRAHATAEDGADVWVDLATKRGFVTRLRKDLSGLAKVEIVGERATVETARGTRYGFRRRENGMWGLTLFTADLVAESERAARDWDIVERAAKDYERGR</sequence>
<gene>
    <name evidence="1" type="ORF">GF068_33305</name>
</gene>
<comment type="caution">
    <text evidence="1">The sequence shown here is derived from an EMBL/GenBank/DDBJ whole genome shotgun (WGS) entry which is preliminary data.</text>
</comment>
<dbReference type="AlphaFoldDB" id="A0A6N7Q2C6"/>
<protein>
    <submittedName>
        <fullName evidence="1">Uncharacterized protein</fullName>
    </submittedName>
</protein>
<dbReference type="OrthoDB" id="5512254at2"/>
<proteinExistence type="predicted"/>
<evidence type="ECO:0000313" key="2">
    <source>
        <dbReference type="Proteomes" id="UP000440224"/>
    </source>
</evidence>
<reference evidence="1 2" key="1">
    <citation type="submission" date="2019-10" db="EMBL/GenBank/DDBJ databases">
        <title>A soil myxobacterium in the family Polyangiaceae.</title>
        <authorList>
            <person name="Li Y."/>
            <person name="Wang J."/>
        </authorList>
    </citation>
    <scope>NUCLEOTIDE SEQUENCE [LARGE SCALE GENOMIC DNA]</scope>
    <source>
        <strain evidence="1 2">DSM 14734</strain>
    </source>
</reference>